<dbReference type="InterPro" id="IPR036388">
    <property type="entry name" value="WH-like_DNA-bd_sf"/>
</dbReference>
<keyword evidence="1" id="KW-0805">Transcription regulation</keyword>
<gene>
    <name evidence="6" type="ORF">BRAD3257_7649</name>
</gene>
<evidence type="ECO:0000259" key="4">
    <source>
        <dbReference type="PROSITE" id="PS51077"/>
    </source>
</evidence>
<dbReference type="InterPro" id="IPR014757">
    <property type="entry name" value="Tscrpt_reg_IclR_C"/>
</dbReference>
<evidence type="ECO:0000313" key="6">
    <source>
        <dbReference type="EMBL" id="SPP98320.1"/>
    </source>
</evidence>
<reference evidence="6 7" key="1">
    <citation type="submission" date="2018-03" db="EMBL/GenBank/DDBJ databases">
        <authorList>
            <person name="Gully D."/>
        </authorList>
    </citation>
    <scope>NUCLEOTIDE SEQUENCE [LARGE SCALE GENOMIC DNA]</scope>
    <source>
        <strain evidence="6">ORS3257</strain>
    </source>
</reference>
<proteinExistence type="predicted"/>
<dbReference type="InterPro" id="IPR005471">
    <property type="entry name" value="Tscrpt_reg_IclR_N"/>
</dbReference>
<dbReference type="PROSITE" id="PS51078">
    <property type="entry name" value="ICLR_ED"/>
    <property type="match status" value="1"/>
</dbReference>
<evidence type="ECO:0000256" key="2">
    <source>
        <dbReference type="ARBA" id="ARBA00023125"/>
    </source>
</evidence>
<feature type="domain" description="HTH iclR-type" evidence="4">
    <location>
        <begin position="19"/>
        <end position="81"/>
    </location>
</feature>
<keyword evidence="3" id="KW-0804">Transcription</keyword>
<dbReference type="PANTHER" id="PTHR30136:SF24">
    <property type="entry name" value="HTH-TYPE TRANSCRIPTIONAL REPRESSOR ALLR"/>
    <property type="match status" value="1"/>
</dbReference>
<name>A0A2U3QAE1_9BRAD</name>
<dbReference type="GO" id="GO:0003677">
    <property type="term" value="F:DNA binding"/>
    <property type="evidence" value="ECO:0007669"/>
    <property type="project" value="UniProtKB-KW"/>
</dbReference>
<organism evidence="6 7">
    <name type="scientific">Bradyrhizobium vignae</name>
    <dbReference type="NCBI Taxonomy" id="1549949"/>
    <lineage>
        <taxon>Bacteria</taxon>
        <taxon>Pseudomonadati</taxon>
        <taxon>Pseudomonadota</taxon>
        <taxon>Alphaproteobacteria</taxon>
        <taxon>Hyphomicrobiales</taxon>
        <taxon>Nitrobacteraceae</taxon>
        <taxon>Bradyrhizobium</taxon>
    </lineage>
</organism>
<dbReference type="SMART" id="SM00346">
    <property type="entry name" value="HTH_ICLR"/>
    <property type="match status" value="1"/>
</dbReference>
<dbReference type="InterPro" id="IPR050707">
    <property type="entry name" value="HTH_MetabolicPath_Reg"/>
</dbReference>
<evidence type="ECO:0000256" key="1">
    <source>
        <dbReference type="ARBA" id="ARBA00023015"/>
    </source>
</evidence>
<keyword evidence="2" id="KW-0238">DNA-binding</keyword>
<evidence type="ECO:0000313" key="7">
    <source>
        <dbReference type="Proteomes" id="UP000246085"/>
    </source>
</evidence>
<dbReference type="PROSITE" id="PS51077">
    <property type="entry name" value="HTH_ICLR"/>
    <property type="match status" value="1"/>
</dbReference>
<dbReference type="GO" id="GO:0003700">
    <property type="term" value="F:DNA-binding transcription factor activity"/>
    <property type="evidence" value="ECO:0007669"/>
    <property type="project" value="TreeGrafter"/>
</dbReference>
<dbReference type="Pfam" id="PF01614">
    <property type="entry name" value="IclR_C"/>
    <property type="match status" value="1"/>
</dbReference>
<dbReference type="Gene3D" id="1.10.10.10">
    <property type="entry name" value="Winged helix-like DNA-binding domain superfamily/Winged helix DNA-binding domain"/>
    <property type="match status" value="1"/>
</dbReference>
<evidence type="ECO:0000259" key="5">
    <source>
        <dbReference type="PROSITE" id="PS51078"/>
    </source>
</evidence>
<dbReference type="EMBL" id="LS398110">
    <property type="protein sequence ID" value="SPP98320.1"/>
    <property type="molecule type" value="Genomic_DNA"/>
</dbReference>
<dbReference type="AlphaFoldDB" id="A0A2U3QAE1"/>
<dbReference type="InterPro" id="IPR029016">
    <property type="entry name" value="GAF-like_dom_sf"/>
</dbReference>
<dbReference type="PANTHER" id="PTHR30136">
    <property type="entry name" value="HELIX-TURN-HELIX TRANSCRIPTIONAL REGULATOR, ICLR FAMILY"/>
    <property type="match status" value="1"/>
</dbReference>
<dbReference type="Gene3D" id="3.30.450.40">
    <property type="match status" value="1"/>
</dbReference>
<dbReference type="GO" id="GO:0045892">
    <property type="term" value="P:negative regulation of DNA-templated transcription"/>
    <property type="evidence" value="ECO:0007669"/>
    <property type="project" value="TreeGrafter"/>
</dbReference>
<dbReference type="SUPFAM" id="SSF46785">
    <property type="entry name" value="Winged helix' DNA-binding domain"/>
    <property type="match status" value="1"/>
</dbReference>
<dbReference type="SUPFAM" id="SSF55781">
    <property type="entry name" value="GAF domain-like"/>
    <property type="match status" value="1"/>
</dbReference>
<protein>
    <submittedName>
        <fullName evidence="6">Regulatory proteins, IclR</fullName>
    </submittedName>
</protein>
<dbReference type="InterPro" id="IPR036390">
    <property type="entry name" value="WH_DNA-bd_sf"/>
</dbReference>
<dbReference type="Pfam" id="PF09339">
    <property type="entry name" value="HTH_IclR"/>
    <property type="match status" value="1"/>
</dbReference>
<feature type="domain" description="IclR-ED" evidence="5">
    <location>
        <begin position="82"/>
        <end position="264"/>
    </location>
</feature>
<evidence type="ECO:0000256" key="3">
    <source>
        <dbReference type="ARBA" id="ARBA00023163"/>
    </source>
</evidence>
<accession>A0A2U3QAE1</accession>
<dbReference type="Proteomes" id="UP000246085">
    <property type="component" value="Chromosome BRAD3257"/>
</dbReference>
<sequence>MYNLSVWRAPWLTISDEPAGPLDRYMQVLELVATFPGALTLADVSSLLDLPKTSAHRLLKGLVRAGLAKDNVGGRAYQLGDRLLRLLHATADDGWIAALARVHLQQLTDTTSETCYLTRLIGARVVVAISISPDVRWRSYVQPGIEMPVHAAATAKAIIAYQSEAVLAEAMSTDLPLLTANTRNDRAWIEQELAAVRTRGYATCIGEIDEGLAAIAVPVFLSDRRVFYALGMTGPLQRIMNEQLPERLAALRTVAEALGRSLSIGERLKSKDTSQS</sequence>
<dbReference type="KEGG" id="bvz:BRAD3257_7649"/>